<dbReference type="OrthoDB" id="9804637at2"/>
<keyword evidence="1" id="KW-1133">Transmembrane helix</keyword>
<keyword evidence="3" id="KW-1185">Reference proteome</keyword>
<keyword evidence="1" id="KW-0812">Transmembrane</keyword>
<feature type="transmembrane region" description="Helical" evidence="1">
    <location>
        <begin position="53"/>
        <end position="78"/>
    </location>
</feature>
<dbReference type="EMBL" id="SMAK01000004">
    <property type="protein sequence ID" value="TCT11264.1"/>
    <property type="molecule type" value="Genomic_DNA"/>
</dbReference>
<organism evidence="2 3">
    <name type="scientific">Tepidamorphus gemmatus</name>
    <dbReference type="NCBI Taxonomy" id="747076"/>
    <lineage>
        <taxon>Bacteria</taxon>
        <taxon>Pseudomonadati</taxon>
        <taxon>Pseudomonadota</taxon>
        <taxon>Alphaproteobacteria</taxon>
        <taxon>Hyphomicrobiales</taxon>
        <taxon>Tepidamorphaceae</taxon>
        <taxon>Tepidamorphus</taxon>
    </lineage>
</organism>
<dbReference type="RefSeq" id="WP_132806035.1">
    <property type="nucleotide sequence ID" value="NZ_SMAK01000004.1"/>
</dbReference>
<dbReference type="Proteomes" id="UP000295678">
    <property type="component" value="Unassembled WGS sequence"/>
</dbReference>
<feature type="transmembrane region" description="Helical" evidence="1">
    <location>
        <begin position="6"/>
        <end position="26"/>
    </location>
</feature>
<accession>A0A4R3MC59</accession>
<sequence>MTLLSALAIYLVIWWIVLFAILPWGVRTQEEANDVVPGSAASAPMNPQLMRKVLATTVVSGVIFFLLWFVVAVLGVTLDDIPFLPDFSVPL</sequence>
<reference evidence="2 3" key="1">
    <citation type="submission" date="2019-03" db="EMBL/GenBank/DDBJ databases">
        <title>Genomic Encyclopedia of Type Strains, Phase IV (KMG-IV): sequencing the most valuable type-strain genomes for metagenomic binning, comparative biology and taxonomic classification.</title>
        <authorList>
            <person name="Goeker M."/>
        </authorList>
    </citation>
    <scope>NUCLEOTIDE SEQUENCE [LARGE SCALE GENOMIC DNA]</scope>
    <source>
        <strain evidence="2 3">DSM 19345</strain>
    </source>
</reference>
<dbReference type="InterPro" id="IPR009935">
    <property type="entry name" value="DUF1467"/>
</dbReference>
<gene>
    <name evidence="2" type="ORF">EDC22_10417</name>
</gene>
<evidence type="ECO:0000313" key="2">
    <source>
        <dbReference type="EMBL" id="TCT11264.1"/>
    </source>
</evidence>
<name>A0A4R3MC59_9HYPH</name>
<keyword evidence="1" id="KW-0472">Membrane</keyword>
<dbReference type="Pfam" id="PF07330">
    <property type="entry name" value="DUF1467"/>
    <property type="match status" value="1"/>
</dbReference>
<dbReference type="AlphaFoldDB" id="A0A4R3MC59"/>
<comment type="caution">
    <text evidence="2">The sequence shown here is derived from an EMBL/GenBank/DDBJ whole genome shotgun (WGS) entry which is preliminary data.</text>
</comment>
<proteinExistence type="predicted"/>
<evidence type="ECO:0000256" key="1">
    <source>
        <dbReference type="SAM" id="Phobius"/>
    </source>
</evidence>
<protein>
    <submittedName>
        <fullName evidence="2">Putative secreted protein</fullName>
    </submittedName>
</protein>
<evidence type="ECO:0000313" key="3">
    <source>
        <dbReference type="Proteomes" id="UP000295678"/>
    </source>
</evidence>